<keyword evidence="4" id="KW-1185">Reference proteome</keyword>
<sequence>MKTLYLDCSMGAAGDMLTAALLELHPDPAAFLEKMNGLALPGVAVTAAPCVKCGITGTHVSVAVNGEEEESVEAGTPHGHEHRHCHEEAHGHEHTHSHPHPHEHGHGHGHGEAHHSHEGHSHAGMREIEHILSHLDLPEKVRADALAVYALIAEAEAKVHGRPVSEVHFHEVGAMDAAADITGVCLLLHELAPERIIASPVHVGSGHVHCAHGVLPVPAPAAAEILRGVPIYGGAVRGELCTPTGAALLKYFADDFAPLPVIKVSKIGYGMGKKDFAWANCVRAMIGEAEI</sequence>
<dbReference type="GeneID" id="83056493"/>
<reference evidence="3" key="1">
    <citation type="submission" date="2016-08" db="EMBL/GenBank/DDBJ databases">
        <title>Complete genome of Cloacibacillus porcorum.</title>
        <authorList>
            <person name="Looft T."/>
            <person name="Bayles D.O."/>
            <person name="Alt D.P."/>
        </authorList>
    </citation>
    <scope>NUCLEOTIDE SEQUENCE [LARGE SCALE GENOMIC DNA]</scope>
    <source>
        <strain evidence="3">CL-84</strain>
    </source>
</reference>
<dbReference type="InterPro" id="IPR002822">
    <property type="entry name" value="Ni_insertion"/>
</dbReference>
<feature type="compositionally biased region" description="Basic and acidic residues" evidence="2">
    <location>
        <begin position="84"/>
        <end position="121"/>
    </location>
</feature>
<accession>A0A1B2I1K1</accession>
<gene>
    <name evidence="3" type="ORF">BED41_01335</name>
</gene>
<dbReference type="STRING" id="1197717.BED41_01335"/>
<dbReference type="AlphaFoldDB" id="A0A1B2I1K1"/>
<dbReference type="PANTHER" id="PTHR36566">
    <property type="entry name" value="NICKEL INSERTION PROTEIN-RELATED"/>
    <property type="match status" value="1"/>
</dbReference>
<dbReference type="PANTHER" id="PTHR36566:SF1">
    <property type="entry name" value="PYRIDINIUM-3,5-BISTHIOCARBOXYLIC ACID MONONUCLEOTIDE NICKEL INSERTION PROTEIN"/>
    <property type="match status" value="1"/>
</dbReference>
<protein>
    <recommendedName>
        <fullName evidence="5">TIGR00299 family protein</fullName>
    </recommendedName>
</protein>
<organism evidence="3 4">
    <name type="scientific">Cloacibacillus porcorum</name>
    <dbReference type="NCBI Taxonomy" id="1197717"/>
    <lineage>
        <taxon>Bacteria</taxon>
        <taxon>Thermotogati</taxon>
        <taxon>Synergistota</taxon>
        <taxon>Synergistia</taxon>
        <taxon>Synergistales</taxon>
        <taxon>Synergistaceae</taxon>
        <taxon>Cloacibacillus</taxon>
    </lineage>
</organism>
<dbReference type="KEGG" id="cpor:BED41_01335"/>
<dbReference type="Pfam" id="PF01969">
    <property type="entry name" value="Ni_insertion"/>
    <property type="match status" value="1"/>
</dbReference>
<evidence type="ECO:0000313" key="3">
    <source>
        <dbReference type="EMBL" id="ANZ43854.1"/>
    </source>
</evidence>
<dbReference type="OrthoDB" id="9765625at2"/>
<keyword evidence="1" id="KW-0533">Nickel</keyword>
<evidence type="ECO:0008006" key="5">
    <source>
        <dbReference type="Google" id="ProtNLM"/>
    </source>
</evidence>
<feature type="region of interest" description="Disordered" evidence="2">
    <location>
        <begin position="67"/>
        <end position="121"/>
    </location>
</feature>
<evidence type="ECO:0000256" key="2">
    <source>
        <dbReference type="SAM" id="MobiDB-lite"/>
    </source>
</evidence>
<evidence type="ECO:0000256" key="1">
    <source>
        <dbReference type="ARBA" id="ARBA00022596"/>
    </source>
</evidence>
<dbReference type="RefSeq" id="WP_066742096.1">
    <property type="nucleotide sequence ID" value="NZ_CP016757.1"/>
</dbReference>
<dbReference type="EMBL" id="CP016757">
    <property type="protein sequence ID" value="ANZ43854.1"/>
    <property type="molecule type" value="Genomic_DNA"/>
</dbReference>
<proteinExistence type="predicted"/>
<evidence type="ECO:0000313" key="4">
    <source>
        <dbReference type="Proteomes" id="UP000093044"/>
    </source>
</evidence>
<name>A0A1B2I1K1_9BACT</name>
<dbReference type="Proteomes" id="UP000093044">
    <property type="component" value="Chromosome"/>
</dbReference>